<dbReference type="Pfam" id="PF07679">
    <property type="entry name" value="I-set"/>
    <property type="match status" value="1"/>
</dbReference>
<feature type="domain" description="Ig-like" evidence="2">
    <location>
        <begin position="7"/>
        <end position="102"/>
    </location>
</feature>
<dbReference type="InterPro" id="IPR003598">
    <property type="entry name" value="Ig_sub2"/>
</dbReference>
<proteinExistence type="predicted"/>
<evidence type="ECO:0000259" key="2">
    <source>
        <dbReference type="PROSITE" id="PS50835"/>
    </source>
</evidence>
<dbReference type="InterPro" id="IPR013783">
    <property type="entry name" value="Ig-like_fold"/>
</dbReference>
<dbReference type="OrthoDB" id="5985519at2759"/>
<dbReference type="SUPFAM" id="SSF48726">
    <property type="entry name" value="Immunoglobulin"/>
    <property type="match status" value="2"/>
</dbReference>
<dbReference type="GO" id="GO:0005886">
    <property type="term" value="C:plasma membrane"/>
    <property type="evidence" value="ECO:0007669"/>
    <property type="project" value="TreeGrafter"/>
</dbReference>
<dbReference type="InterPro" id="IPR013098">
    <property type="entry name" value="Ig_I-set"/>
</dbReference>
<dbReference type="GO" id="GO:0007411">
    <property type="term" value="P:axon guidance"/>
    <property type="evidence" value="ECO:0007669"/>
    <property type="project" value="TreeGrafter"/>
</dbReference>
<dbReference type="EMBL" id="SRLO01005747">
    <property type="protein sequence ID" value="TNN29361.1"/>
    <property type="molecule type" value="Genomic_DNA"/>
</dbReference>
<dbReference type="GO" id="GO:0098632">
    <property type="term" value="F:cell-cell adhesion mediator activity"/>
    <property type="evidence" value="ECO:0007669"/>
    <property type="project" value="TreeGrafter"/>
</dbReference>
<dbReference type="GO" id="GO:0030424">
    <property type="term" value="C:axon"/>
    <property type="evidence" value="ECO:0007669"/>
    <property type="project" value="TreeGrafter"/>
</dbReference>
<dbReference type="Pfam" id="PF13927">
    <property type="entry name" value="Ig_3"/>
    <property type="match status" value="1"/>
</dbReference>
<feature type="domain" description="Ig-like" evidence="2">
    <location>
        <begin position="104"/>
        <end position="177"/>
    </location>
</feature>
<dbReference type="PROSITE" id="PS50835">
    <property type="entry name" value="IG_LIKE"/>
    <property type="match status" value="2"/>
</dbReference>
<accession>A0A4Z2ELC4</accession>
<dbReference type="SMART" id="SM00409">
    <property type="entry name" value="IG"/>
    <property type="match status" value="1"/>
</dbReference>
<evidence type="ECO:0000313" key="3">
    <source>
        <dbReference type="EMBL" id="TNN29361.1"/>
    </source>
</evidence>
<dbReference type="InterPro" id="IPR003599">
    <property type="entry name" value="Ig_sub"/>
</dbReference>
<sequence length="177" mass="19483">MNLFIAPPVVEVLEPPFNRPLQERVANQRIAFPCPAKGLPKPVIRWMRNGRRLRGDEPGVSILEDGTLLILASVSPLDDGEYVCAAANDAGSTERKYQLKVNVPPVFRVEETPVNVSSVLSRSASLECDVEGSPPPAVTWYKDGTLVGGHPERTLLSIFILFYTQTTLTCRPQQQVS</sequence>
<keyword evidence="4" id="KW-1185">Reference proteome</keyword>
<dbReference type="InterPro" id="IPR007110">
    <property type="entry name" value="Ig-like_dom"/>
</dbReference>
<dbReference type="Proteomes" id="UP000314294">
    <property type="component" value="Unassembled WGS sequence"/>
</dbReference>
<dbReference type="PANTHER" id="PTHR10075">
    <property type="entry name" value="BASIGIN RELATED"/>
    <property type="match status" value="1"/>
</dbReference>
<reference evidence="3 4" key="1">
    <citation type="submission" date="2019-03" db="EMBL/GenBank/DDBJ databases">
        <title>First draft genome of Liparis tanakae, snailfish: a comprehensive survey of snailfish specific genes.</title>
        <authorList>
            <person name="Kim W."/>
            <person name="Song I."/>
            <person name="Jeong J.-H."/>
            <person name="Kim D."/>
            <person name="Kim S."/>
            <person name="Ryu S."/>
            <person name="Song J.Y."/>
            <person name="Lee S.K."/>
        </authorList>
    </citation>
    <scope>NUCLEOTIDE SEQUENCE [LARGE SCALE GENOMIC DNA]</scope>
    <source>
        <tissue evidence="3">Muscle</tissue>
    </source>
</reference>
<dbReference type="SMART" id="SM00408">
    <property type="entry name" value="IGc2"/>
    <property type="match status" value="2"/>
</dbReference>
<dbReference type="FunFam" id="2.60.40.10:FF:001075">
    <property type="entry name" value="Hemicentin 1"/>
    <property type="match status" value="1"/>
</dbReference>
<keyword evidence="1" id="KW-0393">Immunoglobulin domain</keyword>
<evidence type="ECO:0000313" key="4">
    <source>
        <dbReference type="Proteomes" id="UP000314294"/>
    </source>
</evidence>
<dbReference type="Gene3D" id="2.60.40.10">
    <property type="entry name" value="Immunoglobulins"/>
    <property type="match status" value="2"/>
</dbReference>
<gene>
    <name evidence="3" type="primary">HMCN1_13</name>
    <name evidence="3" type="ORF">EYF80_060491</name>
</gene>
<comment type="caution">
    <text evidence="3">The sequence shown here is derived from an EMBL/GenBank/DDBJ whole genome shotgun (WGS) entry which is preliminary data.</text>
</comment>
<dbReference type="AlphaFoldDB" id="A0A4Z2ELC4"/>
<protein>
    <submittedName>
        <fullName evidence="3">Hemicentin-1</fullName>
    </submittedName>
</protein>
<dbReference type="GO" id="GO:0070593">
    <property type="term" value="P:dendrite self-avoidance"/>
    <property type="evidence" value="ECO:0007669"/>
    <property type="project" value="TreeGrafter"/>
</dbReference>
<organism evidence="3 4">
    <name type="scientific">Liparis tanakae</name>
    <name type="common">Tanaka's snailfish</name>
    <dbReference type="NCBI Taxonomy" id="230148"/>
    <lineage>
        <taxon>Eukaryota</taxon>
        <taxon>Metazoa</taxon>
        <taxon>Chordata</taxon>
        <taxon>Craniata</taxon>
        <taxon>Vertebrata</taxon>
        <taxon>Euteleostomi</taxon>
        <taxon>Actinopterygii</taxon>
        <taxon>Neopterygii</taxon>
        <taxon>Teleostei</taxon>
        <taxon>Neoteleostei</taxon>
        <taxon>Acanthomorphata</taxon>
        <taxon>Eupercaria</taxon>
        <taxon>Perciformes</taxon>
        <taxon>Cottioidei</taxon>
        <taxon>Cottales</taxon>
        <taxon>Liparidae</taxon>
        <taxon>Liparis</taxon>
    </lineage>
</organism>
<dbReference type="GO" id="GO:0007156">
    <property type="term" value="P:homophilic cell adhesion via plasma membrane adhesion molecules"/>
    <property type="evidence" value="ECO:0007669"/>
    <property type="project" value="TreeGrafter"/>
</dbReference>
<dbReference type="InterPro" id="IPR036179">
    <property type="entry name" value="Ig-like_dom_sf"/>
</dbReference>
<evidence type="ECO:0000256" key="1">
    <source>
        <dbReference type="ARBA" id="ARBA00023319"/>
    </source>
</evidence>
<name>A0A4Z2ELC4_9TELE</name>
<dbReference type="PANTHER" id="PTHR10075:SF100">
    <property type="entry name" value="FASCICLIN-2"/>
    <property type="match status" value="1"/>
</dbReference>